<sequence>MSFILRWFDYLLARMALHTKAFIRNSSEDRKNVIDRMKFITDRLQSIEREQGTVRKQLQLHLQKMTDKAVNALSTYLKSPKVMQQFCSWTLVVVPRTKESWEITQNYIQKALMRRLREKIEEWEEKNHVFSDARASLIQYFQERFRYVEGQLRMLEGSVLAGGVARSASGPLASDDFSVAEKVIIRVTSPIWLVGVPVLGAIAVKGKLQNWNKTRQYNNDKCTFMSKASQEFLNEVAEEQHLKLFVMEQLREAQSKFFDFGIKNLSQENITKLANVGVSKEAKAITGTMTGTPLYLAPEVIKFHLYDYKADIYSFGIMLWEMWYGSRLLLDVEGNVPEYFEKVVEGVRPMHVRGSKKPPPGLYDLMQRCWDEKPDNRPDASECYANSIGNLPRHLRETSSGKSTLLNLILGEQLLPYSVLSTTSTICELRYGDTPKLVAHFKNKELGDITKTVVLDEPSEASEQSYLQQISEFVHLKTNREKGSDYEKIELFWPHNLLKENIVIVDSPGIGESTIMDDIVKEYLPEAFAFIYVIKSDNAGGIQRDRMCESNLIVRKFSSNRLQEFIAEWEEREQVFSGARGSLIQHCRQRYSYVVEQLENLESFVIAEDVPVLANDCLPSEKFSVASKVVIGVTCPIWVPIGVVAFVLSVPVVGVVAIKEKLGNWNKIRKYENDKCGFMAKASLEYLLEAAKKQNLKSLVVEQLKEARVCLEQVVNRIPELIKADRILCQKLTNDSSSQKELDINRPIHERSLQLRRKMAVLAFRKYPSWTSVATI</sequence>
<dbReference type="InterPro" id="IPR011009">
    <property type="entry name" value="Kinase-like_dom_sf"/>
</dbReference>
<gene>
    <name evidence="5" type="ORF">pdam_00000991</name>
</gene>
<reference evidence="5 6" key="1">
    <citation type="journal article" date="2018" name="Sci. Rep.">
        <title>Comparative analysis of the Pocillopora damicornis genome highlights role of immune system in coral evolution.</title>
        <authorList>
            <person name="Cunning R."/>
            <person name="Bay R.A."/>
            <person name="Gillette P."/>
            <person name="Baker A.C."/>
            <person name="Traylor-Knowles N."/>
        </authorList>
    </citation>
    <scope>NUCLEOTIDE SEQUENCE [LARGE SCALE GENOMIC DNA]</scope>
    <source>
        <strain evidence="5">RSMAS</strain>
        <tissue evidence="5">Whole animal</tissue>
    </source>
</reference>
<comment type="caution">
    <text evidence="5">The sequence shown here is derived from an EMBL/GenBank/DDBJ whole genome shotgun (WGS) entry which is preliminary data.</text>
</comment>
<evidence type="ECO:0000256" key="1">
    <source>
        <dbReference type="ARBA" id="ARBA00008171"/>
    </source>
</evidence>
<keyword evidence="6" id="KW-1185">Reference proteome</keyword>
<dbReference type="InterPro" id="IPR000719">
    <property type="entry name" value="Prot_kinase_dom"/>
</dbReference>
<organism evidence="5 6">
    <name type="scientific">Pocillopora damicornis</name>
    <name type="common">Cauliflower coral</name>
    <name type="synonym">Millepora damicornis</name>
    <dbReference type="NCBI Taxonomy" id="46731"/>
    <lineage>
        <taxon>Eukaryota</taxon>
        <taxon>Metazoa</taxon>
        <taxon>Cnidaria</taxon>
        <taxon>Anthozoa</taxon>
        <taxon>Hexacorallia</taxon>
        <taxon>Scleractinia</taxon>
        <taxon>Astrocoeniina</taxon>
        <taxon>Pocilloporidae</taxon>
        <taxon>Pocillopora</taxon>
    </lineage>
</organism>
<keyword evidence="3" id="KW-1133">Transmembrane helix</keyword>
<comment type="similarity">
    <text evidence="1">Belongs to the protein kinase superfamily. TKL Ser/Thr protein kinase family. ROCO subfamily.</text>
</comment>
<evidence type="ECO:0000256" key="2">
    <source>
        <dbReference type="SAM" id="Coils"/>
    </source>
</evidence>
<dbReference type="InterPro" id="IPR027417">
    <property type="entry name" value="P-loop_NTPase"/>
</dbReference>
<dbReference type="OrthoDB" id="5985366at2759"/>
<keyword evidence="3" id="KW-0812">Transmembrane</keyword>
<dbReference type="Proteomes" id="UP000275408">
    <property type="component" value="Unassembled WGS sequence"/>
</dbReference>
<keyword evidence="2" id="KW-0175">Coiled coil</keyword>
<feature type="domain" description="Protein kinase" evidence="4">
    <location>
        <begin position="1"/>
        <end position="397"/>
    </location>
</feature>
<dbReference type="STRING" id="46731.A0A3M6T645"/>
<dbReference type="Gene3D" id="3.40.50.300">
    <property type="entry name" value="P-loop containing nucleotide triphosphate hydrolases"/>
    <property type="match status" value="1"/>
</dbReference>
<dbReference type="InterPro" id="IPR001245">
    <property type="entry name" value="Ser-Thr/Tyr_kinase_cat_dom"/>
</dbReference>
<evidence type="ECO:0000259" key="4">
    <source>
        <dbReference type="PROSITE" id="PS50011"/>
    </source>
</evidence>
<dbReference type="SUPFAM" id="SSF56112">
    <property type="entry name" value="Protein kinase-like (PK-like)"/>
    <property type="match status" value="1"/>
</dbReference>
<dbReference type="EMBL" id="RCHS01004213">
    <property type="protein sequence ID" value="RMX36841.1"/>
    <property type="molecule type" value="Genomic_DNA"/>
</dbReference>
<feature type="transmembrane region" description="Helical" evidence="3">
    <location>
        <begin position="637"/>
        <end position="658"/>
    </location>
</feature>
<dbReference type="GO" id="GO:0005524">
    <property type="term" value="F:ATP binding"/>
    <property type="evidence" value="ECO:0007669"/>
    <property type="project" value="InterPro"/>
</dbReference>
<dbReference type="PANTHER" id="PTHR26392:SF92">
    <property type="entry name" value="PROTEIN KINASE DOMAIN-CONTAINING PROTEIN"/>
    <property type="match status" value="1"/>
</dbReference>
<dbReference type="InterPro" id="IPR045063">
    <property type="entry name" value="Dynamin_N"/>
</dbReference>
<dbReference type="GO" id="GO:0004672">
    <property type="term" value="F:protein kinase activity"/>
    <property type="evidence" value="ECO:0007669"/>
    <property type="project" value="InterPro"/>
</dbReference>
<dbReference type="SUPFAM" id="SSF52540">
    <property type="entry name" value="P-loop containing nucleoside triphosphate hydrolases"/>
    <property type="match status" value="1"/>
</dbReference>
<keyword evidence="3" id="KW-0472">Membrane</keyword>
<protein>
    <recommendedName>
        <fullName evidence="4">Protein kinase domain-containing protein</fullName>
    </recommendedName>
</protein>
<dbReference type="Pfam" id="PF07714">
    <property type="entry name" value="PK_Tyr_Ser-Thr"/>
    <property type="match status" value="1"/>
</dbReference>
<dbReference type="AlphaFoldDB" id="A0A3M6T645"/>
<proteinExistence type="inferred from homology"/>
<dbReference type="PROSITE" id="PS50011">
    <property type="entry name" value="PROTEIN_KINASE_DOM"/>
    <property type="match status" value="1"/>
</dbReference>
<dbReference type="Pfam" id="PF00350">
    <property type="entry name" value="Dynamin_N"/>
    <property type="match status" value="1"/>
</dbReference>
<evidence type="ECO:0000313" key="5">
    <source>
        <dbReference type="EMBL" id="RMX36841.1"/>
    </source>
</evidence>
<name>A0A3M6T645_POCDA</name>
<dbReference type="Gene3D" id="1.10.510.10">
    <property type="entry name" value="Transferase(Phosphotransferase) domain 1"/>
    <property type="match status" value="1"/>
</dbReference>
<feature type="coiled-coil region" evidence="2">
    <location>
        <begin position="106"/>
        <end position="133"/>
    </location>
</feature>
<evidence type="ECO:0000313" key="6">
    <source>
        <dbReference type="Proteomes" id="UP000275408"/>
    </source>
</evidence>
<accession>A0A3M6T645</accession>
<evidence type="ECO:0000256" key="3">
    <source>
        <dbReference type="SAM" id="Phobius"/>
    </source>
</evidence>
<dbReference type="PANTHER" id="PTHR26392">
    <property type="entry name" value="MITOGEN-ACTIVATED PROTEIN KINASE KINASE KINASE 7-RELATED"/>
    <property type="match status" value="1"/>
</dbReference>